<dbReference type="EMBL" id="BTSY01000001">
    <property type="protein sequence ID" value="GMT10599.1"/>
    <property type="molecule type" value="Genomic_DNA"/>
</dbReference>
<feature type="compositionally biased region" description="Low complexity" evidence="1">
    <location>
        <begin position="25"/>
        <end position="38"/>
    </location>
</feature>
<feature type="region of interest" description="Disordered" evidence="1">
    <location>
        <begin position="784"/>
        <end position="840"/>
    </location>
</feature>
<feature type="region of interest" description="Disordered" evidence="1">
    <location>
        <begin position="1"/>
        <end position="132"/>
    </location>
</feature>
<accession>A0AAV5UY02</accession>
<reference evidence="2" key="1">
    <citation type="submission" date="2023-10" db="EMBL/GenBank/DDBJ databases">
        <title>Genome assembly of Pristionchus species.</title>
        <authorList>
            <person name="Yoshida K."/>
            <person name="Sommer R.J."/>
        </authorList>
    </citation>
    <scope>NUCLEOTIDE SEQUENCE</scope>
    <source>
        <strain evidence="2">RS5133</strain>
    </source>
</reference>
<feature type="compositionally biased region" description="Basic and acidic residues" evidence="1">
    <location>
        <begin position="8"/>
        <end position="24"/>
    </location>
</feature>
<evidence type="ECO:0000256" key="1">
    <source>
        <dbReference type="SAM" id="MobiDB-lite"/>
    </source>
</evidence>
<feature type="compositionally biased region" description="Low complexity" evidence="1">
    <location>
        <begin position="921"/>
        <end position="935"/>
    </location>
</feature>
<evidence type="ECO:0000313" key="2">
    <source>
        <dbReference type="EMBL" id="GMT10599.1"/>
    </source>
</evidence>
<feature type="compositionally biased region" description="Low complexity" evidence="1">
    <location>
        <begin position="298"/>
        <end position="312"/>
    </location>
</feature>
<sequence>SSEGVSFHLERESPLDDIQRKRSDSSNSDRSIASMSSAEFLMHAGSSQRRRDSDARREAEQRRIEEHRRQLEMEKEMDGDKNSTHELDLKGIKKKLIKKKMLRKKKSSQDSEVSVVERKKSIEEQKAERRKQKSELRFLKNVGLQTDFASEVSSKESTEVLTQTHRPKNASRRSQTKLTSIEKPVARALQEPLSIRRKISDPSRLSIISLSSPHSPLDLLDIASHGLRDLSQSPFPISEGSTPIDGPTTSDSVPRPSILPMEDTVNGTEKMTRRRSEVEKRVRRRKRPDATASETLRESISSASSLTSLALSPDPANCTVSYDEDGARVVEVSLNVFLFNGQLDQSGYQYVIDPIQKRKQEEKRDSPLPSSDGIKRIQIKYDWEEEEIEDEEDEERRGGMEIIGDEDEVESWWIVAETQTELEVIESGIQLNRWEIENWREEETQTEKNEEEMPIIYRDRPIPSREEIAVQTDSKILSDTESQVERTTLLENESQTERVEWIDGATQTVEISQKIILSTTMERTSQTDPPPLVSIPEECEVAEIFTQTEESPVTLNSEAQTENVSPLLDSQPFLSDNGSQTITETFDEANQIAIPSPSIDLQDESAQTDVIESIECIEGSSQTESIESEKQRDLADSNVQTDSEIVKESIEIETQTVEIVIEKEEKDTQYDEIERVEICCQTEENIRKEKESQVYLDISEVEIQTDVEPKLLLNDQECQSDQNEISEVEIQTDEIDVTVVERVEKEVQSDLLFTFDAQTECEGVEKIDRECHSIVSAMLENESQTDAEAEMNEQGTQHDDLMVVENESQTEKEEGEERECQTEEEGKQMKDGYTETASSFFQRTHQECQYSFDTVDDSTQFDEISWEETGSQTEKEEIEKGEIECQTDSDPSVEREDAATGTETVFTSEMGTETEAESERISTSSQSNSTMNSEIQKAAQTERDCRHTQMQTDEVKRKLKKKVEKAAKDCQTDR</sequence>
<evidence type="ECO:0000313" key="3">
    <source>
        <dbReference type="Proteomes" id="UP001432322"/>
    </source>
</evidence>
<feature type="compositionally biased region" description="Basic and acidic residues" evidence="1">
    <location>
        <begin position="49"/>
        <end position="91"/>
    </location>
</feature>
<comment type="caution">
    <text evidence="2">The sequence shown here is derived from an EMBL/GenBank/DDBJ whole genome shotgun (WGS) entry which is preliminary data.</text>
</comment>
<feature type="non-terminal residue" evidence="2">
    <location>
        <position position="1"/>
    </location>
</feature>
<feature type="compositionally biased region" description="Acidic residues" evidence="1">
    <location>
        <begin position="854"/>
        <end position="866"/>
    </location>
</feature>
<dbReference type="Proteomes" id="UP001432322">
    <property type="component" value="Unassembled WGS sequence"/>
</dbReference>
<feature type="compositionally biased region" description="Polar residues" evidence="1">
    <location>
        <begin position="231"/>
        <end position="252"/>
    </location>
</feature>
<feature type="compositionally biased region" description="Basic residues" evidence="1">
    <location>
        <begin position="92"/>
        <end position="106"/>
    </location>
</feature>
<feature type="region of interest" description="Disordered" evidence="1">
    <location>
        <begin position="854"/>
        <end position="974"/>
    </location>
</feature>
<name>A0AAV5UY02_9BILA</name>
<feature type="region of interest" description="Disordered" evidence="1">
    <location>
        <begin position="150"/>
        <end position="179"/>
    </location>
</feature>
<feature type="compositionally biased region" description="Basic and acidic residues" evidence="1">
    <location>
        <begin position="115"/>
        <end position="132"/>
    </location>
</feature>
<feature type="compositionally biased region" description="Basic residues" evidence="1">
    <location>
        <begin position="165"/>
        <end position="175"/>
    </location>
</feature>
<organism evidence="2 3">
    <name type="scientific">Pristionchus fissidentatus</name>
    <dbReference type="NCBI Taxonomy" id="1538716"/>
    <lineage>
        <taxon>Eukaryota</taxon>
        <taxon>Metazoa</taxon>
        <taxon>Ecdysozoa</taxon>
        <taxon>Nematoda</taxon>
        <taxon>Chromadorea</taxon>
        <taxon>Rhabditida</taxon>
        <taxon>Rhabditina</taxon>
        <taxon>Diplogasteromorpha</taxon>
        <taxon>Diplogasteroidea</taxon>
        <taxon>Neodiplogasteridae</taxon>
        <taxon>Pristionchus</taxon>
    </lineage>
</organism>
<feature type="region of interest" description="Disordered" evidence="1">
    <location>
        <begin position="231"/>
        <end position="315"/>
    </location>
</feature>
<feature type="compositionally biased region" description="Basic and acidic residues" evidence="1">
    <location>
        <begin position="270"/>
        <end position="280"/>
    </location>
</feature>
<feature type="region of interest" description="Disordered" evidence="1">
    <location>
        <begin position="619"/>
        <end position="639"/>
    </location>
</feature>
<dbReference type="AlphaFoldDB" id="A0AAV5UY02"/>
<keyword evidence="3" id="KW-1185">Reference proteome</keyword>
<proteinExistence type="predicted"/>
<feature type="compositionally biased region" description="Polar residues" evidence="1">
    <location>
        <begin position="901"/>
        <end position="911"/>
    </location>
</feature>
<feature type="non-terminal residue" evidence="2">
    <location>
        <position position="974"/>
    </location>
</feature>
<gene>
    <name evidence="2" type="ORF">PFISCL1PPCAC_1896</name>
</gene>
<feature type="compositionally biased region" description="Basic and acidic residues" evidence="1">
    <location>
        <begin position="964"/>
        <end position="974"/>
    </location>
</feature>
<protein>
    <submittedName>
        <fullName evidence="2">Uncharacterized protein</fullName>
    </submittedName>
</protein>
<feature type="compositionally biased region" description="Basic and acidic residues" evidence="1">
    <location>
        <begin position="818"/>
        <end position="833"/>
    </location>
</feature>
<feature type="compositionally biased region" description="Basic and acidic residues" evidence="1">
    <location>
        <begin position="873"/>
        <end position="883"/>
    </location>
</feature>